<dbReference type="GO" id="GO:0005198">
    <property type="term" value="F:structural molecule activity"/>
    <property type="evidence" value="ECO:0007669"/>
    <property type="project" value="UniProtKB-UniRule"/>
</dbReference>
<dbReference type="RefSeq" id="WP_066922637.1">
    <property type="nucleotide sequence ID" value="NZ_BPQO01000044.1"/>
</dbReference>
<keyword evidence="8" id="KW-1185">Reference proteome</keyword>
<evidence type="ECO:0000259" key="5">
    <source>
        <dbReference type="Pfam" id="PF00669"/>
    </source>
</evidence>
<reference evidence="7" key="1">
    <citation type="journal article" date="2016" name="Front. Microbiol.">
        <title>Genome Sequence of the Piezophilic, Mesophilic Sulfate-Reducing Bacterium Desulfovibrio indicus J2T.</title>
        <authorList>
            <person name="Cao J."/>
            <person name="Maignien L."/>
            <person name="Shao Z."/>
            <person name="Alain K."/>
            <person name="Jebbar M."/>
        </authorList>
    </citation>
    <scope>NUCLEOTIDE SEQUENCE</scope>
    <source>
        <strain evidence="7">DSM 16372</strain>
    </source>
</reference>
<evidence type="ECO:0000256" key="2">
    <source>
        <dbReference type="ARBA" id="ARBA00023143"/>
    </source>
</evidence>
<gene>
    <name evidence="7" type="ORF">BHAOGJBA_5980</name>
</gene>
<sequence length="1364" mass="133984">MSSITLSAATRQNLLSLQDTANLLSTTQGRLSTGKKVTSALDNPTNFFTSQSLTARSSDLSALMDGISNGIQTIQAASQGISSIQKLIDTAKSTAQQAIADKTGGGGGVKGGASAQAAKAAGTATLNNLGTKGADGSTTFDLSSPTKDASLDISLDGGTTKTTIRLDSTALANTGLTDLSKLSADDLLKAIDSQIAGSGLAGKVKASIGDDGRLGFATTATGSSAKVSVAASGNATVDIGFGVAKTPPKAATVTANAALGPTADFTNGGSASFTVFDGSKTVTVKLDKDTVLNDSGSRKLVDAATGQAQKADIVDAINYQLGKAGSTATVRLGTQALDGAANVDKLVFVSGDTGPDAQLSVTGGTDTTTGGANGTGIGFNTFTPGTNSATAAADLPSSNSTNGTVASFSAGVGGTQGAVAFGKALGLASATTAVVDGLTTSFTVNSKSFSIDSTSLKDATNPLGNSPTNQQILDAINRKLDGAGLTTVRASLDSGNKLTFTDSNRANSAPTVSVANDQLGLASTPSTVTFANALTTNTDVRTNSASFTVAGAAITIDANAPTGSGTSTKLGDDPMNVPPAKVVASINEQLRLAAAGGNAAAATVKAYLDGSNKLTFVDGETANANALTFTKGANTTNNTGLSTTTDGTAGAAGNSIQSTSGNAAATQTTTTAAAASKTAASALPDLSTLSFGTGQHTTFEVKIGSGATKSVTIDGSSTDRSGTALSQGPLTGSRLVEAINLKLASTANGAASTVTASINNANQLVFSDGAGGGTAPDVTVAGNNLTDQLGLFGTPAKTVLSVNLATAFPGGLDLGSGKAASFTVGGTTVQINKDSTDGNGGSGKLGATASLASVVKSINGQLAGTSYAAYVDAGSGKLTLVGSNSGTTAPGLSNLSDTLGLGLGTAAAATAGTAATTDNTGRIDLSAGKSASFTVSAGGATSNTITVNAASIASAGGPAIGSSGSATKADVLAAIQYQLDNNRNTSTNLAAPIKAQVSFDQNGALKVTSNAVGASASVSLNALSDDMGLGLGRNTAANGTFAAGSGTPADAVTSSGSDATDGSSTATIIGGTLNTASALGSLNAGANASFDLKLGSNPAKTINVSTIAGQTLTAAQLVTTINQQIAADTGLAGKVQASINNGKLQISTTTAGSDQKLTLQAKGTDTIGFGTATSSAMTSTGTDVGGSKGASSVRQTLASQFNDLLGQISQQARDSSYNGINLLFRTGNNSNDNTLHIALNEKNTSAVDVKGVRFDADGLGLNTVTGGFQTDDEITSMIEKLNTATNTLRTQSSTFGANLSVVQNRQEFSKALINILDTGAANLTNADMNEEAANSQALSTRNSLAVSALSLANQAQQGILQLLR</sequence>
<dbReference type="Gene3D" id="1.20.1330.10">
    <property type="entry name" value="f41 fragment of flagellin, N-terminal domain"/>
    <property type="match status" value="1"/>
</dbReference>
<feature type="region of interest" description="Disordered" evidence="4">
    <location>
        <begin position="636"/>
        <end position="659"/>
    </location>
</feature>
<evidence type="ECO:0000259" key="6">
    <source>
        <dbReference type="Pfam" id="PF00700"/>
    </source>
</evidence>
<dbReference type="Pfam" id="PF00669">
    <property type="entry name" value="Flagellin_N"/>
    <property type="match status" value="1"/>
</dbReference>
<dbReference type="EMBL" id="BPQO01000044">
    <property type="protein sequence ID" value="GJD92426.1"/>
    <property type="molecule type" value="Genomic_DNA"/>
</dbReference>
<proteinExistence type="inferred from homology"/>
<comment type="caution">
    <text evidence="7">The sequence shown here is derived from an EMBL/GenBank/DDBJ whole genome shotgun (WGS) entry which is preliminary data.</text>
</comment>
<feature type="domain" description="Flagellin N-terminal" evidence="5">
    <location>
        <begin position="9"/>
        <end position="102"/>
    </location>
</feature>
<dbReference type="InterPro" id="IPR001029">
    <property type="entry name" value="Flagellin_N"/>
</dbReference>
<keyword evidence="2 3" id="KW-0975">Bacterial flagellum</keyword>
<dbReference type="GO" id="GO:0009288">
    <property type="term" value="C:bacterial-type flagellum"/>
    <property type="evidence" value="ECO:0007669"/>
    <property type="project" value="UniProtKB-SubCell"/>
</dbReference>
<evidence type="ECO:0000313" key="8">
    <source>
        <dbReference type="Proteomes" id="UP001055247"/>
    </source>
</evidence>
<comment type="subcellular location">
    <subcellularLocation>
        <location evidence="3">Secreted</location>
    </subcellularLocation>
    <subcellularLocation>
        <location evidence="3">Bacterial flagellum</location>
    </subcellularLocation>
</comment>
<dbReference type="InterPro" id="IPR046358">
    <property type="entry name" value="Flagellin_C"/>
</dbReference>
<evidence type="ECO:0000256" key="1">
    <source>
        <dbReference type="ARBA" id="ARBA00005709"/>
    </source>
</evidence>
<evidence type="ECO:0000256" key="4">
    <source>
        <dbReference type="SAM" id="MobiDB-lite"/>
    </source>
</evidence>
<name>A0AAV4ZXN6_9HYPH</name>
<dbReference type="Proteomes" id="UP001055247">
    <property type="component" value="Unassembled WGS sequence"/>
</dbReference>
<dbReference type="GO" id="GO:0005576">
    <property type="term" value="C:extracellular region"/>
    <property type="evidence" value="ECO:0007669"/>
    <property type="project" value="UniProtKB-SubCell"/>
</dbReference>
<comment type="similarity">
    <text evidence="1 3">Belongs to the bacterial flagellin family.</text>
</comment>
<comment type="function">
    <text evidence="3">Flagellin is the subunit protein which polymerizes to form the filaments of bacterial flagella.</text>
</comment>
<evidence type="ECO:0000313" key="7">
    <source>
        <dbReference type="EMBL" id="GJD92426.1"/>
    </source>
</evidence>
<evidence type="ECO:0000256" key="3">
    <source>
        <dbReference type="RuleBase" id="RU362073"/>
    </source>
</evidence>
<accession>A0AAV4ZXN6</accession>
<organism evidence="7 8">
    <name type="scientific">Methylobacterium hispanicum</name>
    <dbReference type="NCBI Taxonomy" id="270350"/>
    <lineage>
        <taxon>Bacteria</taxon>
        <taxon>Pseudomonadati</taxon>
        <taxon>Pseudomonadota</taxon>
        <taxon>Alphaproteobacteria</taxon>
        <taxon>Hyphomicrobiales</taxon>
        <taxon>Methylobacteriaceae</taxon>
        <taxon>Methylobacterium</taxon>
    </lineage>
</organism>
<keyword evidence="3" id="KW-0964">Secreted</keyword>
<dbReference type="Pfam" id="PF00700">
    <property type="entry name" value="Flagellin_C"/>
    <property type="match status" value="1"/>
</dbReference>
<protein>
    <recommendedName>
        <fullName evidence="3">Flagellin</fullName>
    </recommendedName>
</protein>
<feature type="domain" description="Flagellin C-terminal" evidence="6">
    <location>
        <begin position="1279"/>
        <end position="1363"/>
    </location>
</feature>
<reference evidence="7" key="2">
    <citation type="submission" date="2021-08" db="EMBL/GenBank/DDBJ databases">
        <authorList>
            <person name="Tani A."/>
            <person name="Ola A."/>
            <person name="Ogura Y."/>
            <person name="Katsura K."/>
            <person name="Hayashi T."/>
        </authorList>
    </citation>
    <scope>NUCLEOTIDE SEQUENCE</scope>
    <source>
        <strain evidence="7">DSM 16372</strain>
    </source>
</reference>
<dbReference type="SUPFAM" id="SSF64518">
    <property type="entry name" value="Phase 1 flagellin"/>
    <property type="match status" value="1"/>
</dbReference>